<dbReference type="EC" id="2.7.13.3" evidence="3"/>
<evidence type="ECO:0000256" key="7">
    <source>
        <dbReference type="ARBA" id="ARBA00022777"/>
    </source>
</evidence>
<evidence type="ECO:0000256" key="8">
    <source>
        <dbReference type="ARBA" id="ARBA00022840"/>
    </source>
</evidence>
<dbReference type="GO" id="GO:0005524">
    <property type="term" value="F:ATP binding"/>
    <property type="evidence" value="ECO:0007669"/>
    <property type="project" value="UniProtKB-KW"/>
</dbReference>
<keyword evidence="13" id="KW-1185">Reference proteome</keyword>
<dbReference type="GO" id="GO:0000155">
    <property type="term" value="F:phosphorelay sensor kinase activity"/>
    <property type="evidence" value="ECO:0007669"/>
    <property type="project" value="InterPro"/>
</dbReference>
<proteinExistence type="predicted"/>
<dbReference type="SMART" id="SM00388">
    <property type="entry name" value="HisKA"/>
    <property type="match status" value="1"/>
</dbReference>
<dbReference type="Gene3D" id="3.30.565.10">
    <property type="entry name" value="Histidine kinase-like ATPase, C-terminal domain"/>
    <property type="match status" value="1"/>
</dbReference>
<dbReference type="PROSITE" id="PS50109">
    <property type="entry name" value="HIS_KIN"/>
    <property type="match status" value="1"/>
</dbReference>
<sequence length="563" mass="65232">MKRDHPKRKIYLRIFSLLLAIYLILMLAFSTFFLSKQKKIAMMDLQTDGLYLSTSIERIIKDYVSNNQIIDITKVRKELVNTLYLEPDTELAFFTGDYELVYNTNPYWTASYTSQVVGNNYYTDYAYINPEDWFSDEESQEIEDYLYAAPKAEKVGDLSGYAVYVEGFWLDNEMMIPKTIYVHRMYADEFNKNGELSRSSGVPGDVIVYETNYENKKGLPYYDQTAEIIPNNLGNPNNEEQNALRKAVINPANLNQLIPPLFMKLEKSEVYSEKVNLFNYRFYWIEPYQRTLEDGSYSPFWTVVGRNVNLWEQTVPTLKFIWATGFIIIIFAFILSSQTYKTIQKRKILEKQRREMVNALAHDLKTPLSIISGYAQNLQENVLAEKREHYIAQIQENVGRMDNIIREMLELSKVESDTFQMNVEEVSLRGLCQEVLQRYKPICDEKGINLQLEGEAVVKADASLLARVMDNFVINAIENTPEDGNIRISIHDHLLEVYNSGSRIPEDQIEDVWLPFKKGEASRGKTKGTGLGLAIARSILELHHFSYGAKNLDDGVVFWFKFQ</sequence>
<keyword evidence="10" id="KW-1133">Transmembrane helix</keyword>
<dbReference type="InterPro" id="IPR050351">
    <property type="entry name" value="BphY/WalK/GraS-like"/>
</dbReference>
<dbReference type="Proteomes" id="UP000291151">
    <property type="component" value="Chromosome"/>
</dbReference>
<dbReference type="Pfam" id="PF00512">
    <property type="entry name" value="HisKA"/>
    <property type="match status" value="1"/>
</dbReference>
<keyword evidence="5" id="KW-0808">Transferase</keyword>
<dbReference type="GO" id="GO:0005886">
    <property type="term" value="C:plasma membrane"/>
    <property type="evidence" value="ECO:0007669"/>
    <property type="project" value="TreeGrafter"/>
</dbReference>
<keyword evidence="10" id="KW-0472">Membrane</keyword>
<evidence type="ECO:0000256" key="2">
    <source>
        <dbReference type="ARBA" id="ARBA00004370"/>
    </source>
</evidence>
<dbReference type="SUPFAM" id="SSF47384">
    <property type="entry name" value="Homodimeric domain of signal transducing histidine kinase"/>
    <property type="match status" value="1"/>
</dbReference>
<keyword evidence="6" id="KW-0547">Nucleotide-binding</keyword>
<dbReference type="Pfam" id="PF02518">
    <property type="entry name" value="HATPase_c"/>
    <property type="match status" value="1"/>
</dbReference>
<evidence type="ECO:0000256" key="9">
    <source>
        <dbReference type="ARBA" id="ARBA00023012"/>
    </source>
</evidence>
<keyword evidence="9" id="KW-0902">Two-component regulatory system</keyword>
<comment type="catalytic activity">
    <reaction evidence="1">
        <text>ATP + protein L-histidine = ADP + protein N-phospho-L-histidine.</text>
        <dbReference type="EC" id="2.7.13.3"/>
    </reaction>
</comment>
<dbReference type="KEGG" id="uth:DKZ56_03710"/>
<dbReference type="EMBL" id="CP036528">
    <property type="protein sequence ID" value="QBK25041.1"/>
    <property type="molecule type" value="Genomic_DNA"/>
</dbReference>
<protein>
    <recommendedName>
        <fullName evidence="3">histidine kinase</fullName>
        <ecNumber evidence="3">2.7.13.3</ecNumber>
    </recommendedName>
</protein>
<keyword evidence="4" id="KW-0597">Phosphoprotein</keyword>
<feature type="transmembrane region" description="Helical" evidence="10">
    <location>
        <begin position="12"/>
        <end position="34"/>
    </location>
</feature>
<evidence type="ECO:0000256" key="4">
    <source>
        <dbReference type="ARBA" id="ARBA00022553"/>
    </source>
</evidence>
<organism evidence="12 13">
    <name type="scientific">Ureibacillus thermophilus</name>
    <dbReference type="NCBI Taxonomy" id="367743"/>
    <lineage>
        <taxon>Bacteria</taxon>
        <taxon>Bacillati</taxon>
        <taxon>Bacillota</taxon>
        <taxon>Bacilli</taxon>
        <taxon>Bacillales</taxon>
        <taxon>Caryophanaceae</taxon>
        <taxon>Ureibacillus</taxon>
    </lineage>
</organism>
<dbReference type="InterPro" id="IPR005467">
    <property type="entry name" value="His_kinase_dom"/>
</dbReference>
<dbReference type="InterPro" id="IPR036097">
    <property type="entry name" value="HisK_dim/P_sf"/>
</dbReference>
<evidence type="ECO:0000256" key="10">
    <source>
        <dbReference type="SAM" id="Phobius"/>
    </source>
</evidence>
<dbReference type="CDD" id="cd00082">
    <property type="entry name" value="HisKA"/>
    <property type="match status" value="1"/>
</dbReference>
<evidence type="ECO:0000256" key="6">
    <source>
        <dbReference type="ARBA" id="ARBA00022741"/>
    </source>
</evidence>
<evidence type="ECO:0000256" key="5">
    <source>
        <dbReference type="ARBA" id="ARBA00022679"/>
    </source>
</evidence>
<dbReference type="InterPro" id="IPR036890">
    <property type="entry name" value="HATPase_C_sf"/>
</dbReference>
<dbReference type="Gene3D" id="1.10.287.130">
    <property type="match status" value="1"/>
</dbReference>
<dbReference type="SUPFAM" id="SSF55874">
    <property type="entry name" value="ATPase domain of HSP90 chaperone/DNA topoisomerase II/histidine kinase"/>
    <property type="match status" value="1"/>
</dbReference>
<dbReference type="InterPro" id="IPR003661">
    <property type="entry name" value="HisK_dim/P_dom"/>
</dbReference>
<evidence type="ECO:0000256" key="3">
    <source>
        <dbReference type="ARBA" id="ARBA00012438"/>
    </source>
</evidence>
<keyword evidence="10" id="KW-0812">Transmembrane</keyword>
<dbReference type="GO" id="GO:0004721">
    <property type="term" value="F:phosphoprotein phosphatase activity"/>
    <property type="evidence" value="ECO:0007669"/>
    <property type="project" value="TreeGrafter"/>
</dbReference>
<evidence type="ECO:0000259" key="11">
    <source>
        <dbReference type="PROSITE" id="PS50109"/>
    </source>
</evidence>
<dbReference type="PANTHER" id="PTHR45453:SF1">
    <property type="entry name" value="PHOSPHATE REGULON SENSOR PROTEIN PHOR"/>
    <property type="match status" value="1"/>
</dbReference>
<dbReference type="GO" id="GO:0016036">
    <property type="term" value="P:cellular response to phosphate starvation"/>
    <property type="evidence" value="ECO:0007669"/>
    <property type="project" value="TreeGrafter"/>
</dbReference>
<reference evidence="12 13" key="1">
    <citation type="submission" date="2019-02" db="EMBL/GenBank/DDBJ databases">
        <title>Ureibacillus thermophilus.</title>
        <authorList>
            <person name="Sunny J.S."/>
            <person name="Natarajan A."/>
            <person name="Saleena L.M."/>
        </authorList>
    </citation>
    <scope>NUCLEOTIDE SEQUENCE [LARGE SCALE GENOMIC DNA]</scope>
    <source>
        <strain evidence="12 13">LM102</strain>
    </source>
</reference>
<accession>A0A4P6USI7</accession>
<gene>
    <name evidence="12" type="ORF">DKZ56_03710</name>
</gene>
<dbReference type="InterPro" id="IPR003594">
    <property type="entry name" value="HATPase_dom"/>
</dbReference>
<keyword evidence="8" id="KW-0067">ATP-binding</keyword>
<evidence type="ECO:0000256" key="1">
    <source>
        <dbReference type="ARBA" id="ARBA00000085"/>
    </source>
</evidence>
<dbReference type="PANTHER" id="PTHR45453">
    <property type="entry name" value="PHOSPHATE REGULON SENSOR PROTEIN PHOR"/>
    <property type="match status" value="1"/>
</dbReference>
<comment type="subcellular location">
    <subcellularLocation>
        <location evidence="2">Membrane</location>
    </subcellularLocation>
</comment>
<name>A0A4P6USI7_9BACL</name>
<feature type="domain" description="Histidine kinase" evidence="11">
    <location>
        <begin position="359"/>
        <end position="563"/>
    </location>
</feature>
<evidence type="ECO:0000313" key="13">
    <source>
        <dbReference type="Proteomes" id="UP000291151"/>
    </source>
</evidence>
<dbReference type="AlphaFoldDB" id="A0A4P6USI7"/>
<evidence type="ECO:0000313" key="12">
    <source>
        <dbReference type="EMBL" id="QBK25041.1"/>
    </source>
</evidence>
<dbReference type="SMART" id="SM00387">
    <property type="entry name" value="HATPase_c"/>
    <property type="match status" value="1"/>
</dbReference>
<dbReference type="RefSeq" id="WP_208651369.1">
    <property type="nucleotide sequence ID" value="NZ_CP036528.1"/>
</dbReference>
<keyword evidence="7 12" id="KW-0418">Kinase</keyword>
<feature type="transmembrane region" description="Helical" evidence="10">
    <location>
        <begin position="320"/>
        <end position="337"/>
    </location>
</feature>